<keyword evidence="9 17" id="KW-1133">Transmembrane helix</keyword>
<comment type="subcellular location">
    <subcellularLocation>
        <location evidence="1">Cell membrane</location>
        <topology evidence="1">Multi-pass membrane protein</topology>
    </subcellularLocation>
</comment>
<evidence type="ECO:0000256" key="16">
    <source>
        <dbReference type="PIRSR" id="PIRSR603816-1"/>
    </source>
</evidence>
<keyword evidence="20" id="KW-1185">Reference proteome</keyword>
<dbReference type="KEGG" id="emo:DM558_06675"/>
<dbReference type="EMBL" id="CP029822">
    <property type="protein sequence ID" value="AZS50477.1"/>
    <property type="molecule type" value="Genomic_DNA"/>
</dbReference>
<keyword evidence="4" id="KW-1003">Cell membrane</keyword>
<evidence type="ECO:0000256" key="12">
    <source>
        <dbReference type="ARBA" id="ARBA00023063"/>
    </source>
</evidence>
<keyword evidence="11 16" id="KW-0408">Iron</keyword>
<dbReference type="GO" id="GO:0020037">
    <property type="term" value="F:heme binding"/>
    <property type="evidence" value="ECO:0007669"/>
    <property type="project" value="TreeGrafter"/>
</dbReference>
<sequence length="228" mass="25932">MNYIDKFVFGIYPYIALTIFIVGCLVRFEREQYSWKSESSQLLYCGYLRLGNILFHIGILGLFFGHLVGLLTPVAVWDTLGVSHSFKQMTAMIAGGIMGSMALIGLIIIIHRRFTNARLLANSTWRDKLVLIWLLITLLLGLTTIHVSAQHRDGHEMVLLMTWAQHIVTFRGDAAGYIMNASSIFKLHIFMGMTLFVIFPFTRLVHVFSGFAAVTYLTRAWQLVRPRS</sequence>
<evidence type="ECO:0000313" key="19">
    <source>
        <dbReference type="EMBL" id="AZS50477.1"/>
    </source>
</evidence>
<evidence type="ECO:0000256" key="4">
    <source>
        <dbReference type="ARBA" id="ARBA00022475"/>
    </source>
</evidence>
<dbReference type="InterPro" id="IPR036197">
    <property type="entry name" value="NarG-like_sf"/>
</dbReference>
<dbReference type="GO" id="GO:0005886">
    <property type="term" value="C:plasma membrane"/>
    <property type="evidence" value="ECO:0007669"/>
    <property type="project" value="UniProtKB-SubCell"/>
</dbReference>
<dbReference type="GO" id="GO:0042128">
    <property type="term" value="P:nitrate assimilation"/>
    <property type="evidence" value="ECO:0007669"/>
    <property type="project" value="UniProtKB-KW"/>
</dbReference>
<reference evidence="20" key="1">
    <citation type="submission" date="2018-06" db="EMBL/GenBank/DDBJ databases">
        <title>Complete genome of Pseudomonas insecticola strain QZS01.</title>
        <authorList>
            <person name="Wang J."/>
            <person name="Su Q."/>
        </authorList>
    </citation>
    <scope>NUCLEOTIDE SEQUENCE [LARGE SCALE GENOMIC DNA]</scope>
    <source>
        <strain evidence="20">QZS01</strain>
    </source>
</reference>
<dbReference type="InterPro" id="IPR003816">
    <property type="entry name" value="Nitrate_red_gam"/>
</dbReference>
<evidence type="ECO:0000259" key="18">
    <source>
        <dbReference type="Pfam" id="PF02665"/>
    </source>
</evidence>
<evidence type="ECO:0000256" key="6">
    <source>
        <dbReference type="ARBA" id="ARBA00022692"/>
    </source>
</evidence>
<evidence type="ECO:0000313" key="20">
    <source>
        <dbReference type="Proteomes" id="UP000273143"/>
    </source>
</evidence>
<evidence type="ECO:0000256" key="13">
    <source>
        <dbReference type="ARBA" id="ARBA00023136"/>
    </source>
</evidence>
<evidence type="ECO:0000256" key="3">
    <source>
        <dbReference type="ARBA" id="ARBA00022448"/>
    </source>
</evidence>
<dbReference type="SUPFAM" id="SSF103501">
    <property type="entry name" value="Respiratory nitrate reductase 1 gamma chain"/>
    <property type="match status" value="1"/>
</dbReference>
<feature type="transmembrane region" description="Helical" evidence="17">
    <location>
        <begin position="6"/>
        <end position="26"/>
    </location>
</feature>
<dbReference type="AlphaFoldDB" id="A0A3S9XDH6"/>
<evidence type="ECO:0000256" key="7">
    <source>
        <dbReference type="ARBA" id="ARBA00022723"/>
    </source>
</evidence>
<feature type="binding site" description="axial binding residue" evidence="16">
    <location>
        <position position="206"/>
    </location>
    <ligand>
        <name>heme b</name>
        <dbReference type="ChEBI" id="CHEBI:60344"/>
        <label>1</label>
    </ligand>
    <ligandPart>
        <name>Fe</name>
        <dbReference type="ChEBI" id="CHEBI:18248"/>
    </ligandPart>
</feature>
<name>A0A3S9XDH6_9GAMM</name>
<dbReference type="PANTHER" id="PTHR30598:SF3">
    <property type="entry name" value="RESPIRATORY NITRATE REDUCTASE 1 GAMMA CHAIN"/>
    <property type="match status" value="1"/>
</dbReference>
<dbReference type="PANTHER" id="PTHR30598">
    <property type="entry name" value="NITRATE REDUCTASE PRIVATE CHAPERONE, REDOX ENZYME MATURATION PROTEIN REMP FAMILY"/>
    <property type="match status" value="1"/>
</dbReference>
<dbReference type="PROSITE" id="PS51257">
    <property type="entry name" value="PROKAR_LIPOPROTEIN"/>
    <property type="match status" value="1"/>
</dbReference>
<evidence type="ECO:0000256" key="5">
    <source>
        <dbReference type="ARBA" id="ARBA00022617"/>
    </source>
</evidence>
<dbReference type="InterPro" id="IPR051936">
    <property type="entry name" value="Heme-iron_electron_transfer"/>
</dbReference>
<dbReference type="NCBIfam" id="TIGR00351">
    <property type="entry name" value="narI"/>
    <property type="match status" value="1"/>
</dbReference>
<accession>A0A3S9XDH6</accession>
<dbReference type="Pfam" id="PF02665">
    <property type="entry name" value="Nitrate_red_gam"/>
    <property type="match status" value="1"/>
</dbReference>
<dbReference type="GO" id="GO:0009055">
    <property type="term" value="F:electron transfer activity"/>
    <property type="evidence" value="ECO:0007669"/>
    <property type="project" value="TreeGrafter"/>
</dbReference>
<feature type="binding site" description="axial binding residue" evidence="16">
    <location>
        <position position="56"/>
    </location>
    <ligand>
        <name>heme b</name>
        <dbReference type="ChEBI" id="CHEBI:60344"/>
        <label>1</label>
    </ligand>
    <ligandPart>
        <name>Fe</name>
        <dbReference type="ChEBI" id="CHEBI:18248"/>
    </ligandPart>
</feature>
<dbReference type="Proteomes" id="UP000273143">
    <property type="component" value="Chromosome"/>
</dbReference>
<evidence type="ECO:0000256" key="8">
    <source>
        <dbReference type="ARBA" id="ARBA00022982"/>
    </source>
</evidence>
<dbReference type="InterPro" id="IPR023234">
    <property type="entry name" value="NarG-like_domain"/>
</dbReference>
<feature type="binding site" description="axial binding residue" evidence="16">
    <location>
        <position position="188"/>
    </location>
    <ligand>
        <name>heme b</name>
        <dbReference type="ChEBI" id="CHEBI:60344"/>
        <label>1</label>
    </ligand>
    <ligandPart>
        <name>Fe</name>
        <dbReference type="ChEBI" id="CHEBI:18248"/>
    </ligandPart>
</feature>
<dbReference type="GO" id="GO:0160182">
    <property type="term" value="F:nitrate reductase (quinone) activity"/>
    <property type="evidence" value="ECO:0007669"/>
    <property type="project" value="UniProtKB-EC"/>
</dbReference>
<evidence type="ECO:0000256" key="14">
    <source>
        <dbReference type="ARBA" id="ARBA00048294"/>
    </source>
</evidence>
<protein>
    <recommendedName>
        <fullName evidence="2">nitrate reductase (quinone)</fullName>
        <ecNumber evidence="2">1.7.5.1</ecNumber>
    </recommendedName>
</protein>
<evidence type="ECO:0000256" key="17">
    <source>
        <dbReference type="SAM" id="Phobius"/>
    </source>
</evidence>
<dbReference type="FunFam" id="1.20.950.20:FF:000001">
    <property type="entry name" value="Respiratory nitrate reductase subunit gamma"/>
    <property type="match status" value="1"/>
</dbReference>
<feature type="transmembrane region" description="Helical" evidence="17">
    <location>
        <begin position="89"/>
        <end position="110"/>
    </location>
</feature>
<feature type="transmembrane region" description="Helical" evidence="17">
    <location>
        <begin position="47"/>
        <end position="69"/>
    </location>
</feature>
<dbReference type="Gene3D" id="1.20.950.20">
    <property type="entry name" value="Transmembrane di-heme cytochromes, Chain C"/>
    <property type="match status" value="1"/>
</dbReference>
<evidence type="ECO:0000256" key="1">
    <source>
        <dbReference type="ARBA" id="ARBA00004651"/>
    </source>
</evidence>
<organism evidence="19 20">
    <name type="scientific">Entomomonas moraniae</name>
    <dbReference type="NCBI Taxonomy" id="2213226"/>
    <lineage>
        <taxon>Bacteria</taxon>
        <taxon>Pseudomonadati</taxon>
        <taxon>Pseudomonadota</taxon>
        <taxon>Gammaproteobacteria</taxon>
        <taxon>Pseudomonadales</taxon>
        <taxon>Pseudomonadaceae</taxon>
        <taxon>Entomomonas</taxon>
    </lineage>
</organism>
<keyword evidence="6 17" id="KW-0812">Transmembrane</keyword>
<evidence type="ECO:0000256" key="9">
    <source>
        <dbReference type="ARBA" id="ARBA00022989"/>
    </source>
</evidence>
<dbReference type="EC" id="1.7.5.1" evidence="2"/>
<evidence type="ECO:0000256" key="10">
    <source>
        <dbReference type="ARBA" id="ARBA00023002"/>
    </source>
</evidence>
<feature type="domain" description="NarG-like" evidence="18">
    <location>
        <begin position="5"/>
        <end position="227"/>
    </location>
</feature>
<comment type="subunit">
    <text evidence="15">Dimer of heterotrimers each composed of an alpha, a beta and a gamma chain. Alpha and beta are catalytic chains; gamma chains are involved in binding the enzyme complex to the cytoplasmic membrane.</text>
</comment>
<keyword evidence="3" id="KW-0813">Transport</keyword>
<feature type="binding site" description="axial binding residue" evidence="16">
    <location>
        <position position="66"/>
    </location>
    <ligand>
        <name>heme b</name>
        <dbReference type="ChEBI" id="CHEBI:60344"/>
        <label>2</label>
    </ligand>
    <ligandPart>
        <name>Fe</name>
        <dbReference type="ChEBI" id="CHEBI:18248"/>
    </ligandPart>
</feature>
<evidence type="ECO:0000256" key="15">
    <source>
        <dbReference type="ARBA" id="ARBA00063882"/>
    </source>
</evidence>
<dbReference type="GO" id="GO:0009325">
    <property type="term" value="C:nitrate reductase complex"/>
    <property type="evidence" value="ECO:0007669"/>
    <property type="project" value="InterPro"/>
</dbReference>
<gene>
    <name evidence="19" type="primary">narI</name>
    <name evidence="19" type="ORF">DM558_06675</name>
</gene>
<keyword evidence="12" id="KW-0534">Nitrate assimilation</keyword>
<keyword evidence="8" id="KW-0249">Electron transport</keyword>
<proteinExistence type="predicted"/>
<keyword evidence="7" id="KW-0479">Metal-binding</keyword>
<dbReference type="GO" id="GO:0019645">
    <property type="term" value="P:anaerobic electron transport chain"/>
    <property type="evidence" value="ECO:0007669"/>
    <property type="project" value="UniProtKB-ARBA"/>
</dbReference>
<feature type="transmembrane region" description="Helical" evidence="17">
    <location>
        <begin position="189"/>
        <end position="217"/>
    </location>
</feature>
<dbReference type="GO" id="GO:0046872">
    <property type="term" value="F:metal ion binding"/>
    <property type="evidence" value="ECO:0007669"/>
    <property type="project" value="UniProtKB-KW"/>
</dbReference>
<keyword evidence="10 19" id="KW-0560">Oxidoreductase</keyword>
<evidence type="ECO:0000256" key="2">
    <source>
        <dbReference type="ARBA" id="ARBA00012500"/>
    </source>
</evidence>
<keyword evidence="13 17" id="KW-0472">Membrane</keyword>
<evidence type="ECO:0000256" key="11">
    <source>
        <dbReference type="ARBA" id="ARBA00023004"/>
    </source>
</evidence>
<dbReference type="RefSeq" id="WP_127162856.1">
    <property type="nucleotide sequence ID" value="NZ_CP029822.1"/>
</dbReference>
<comment type="catalytic activity">
    <reaction evidence="14">
        <text>nitrate + a quinol = a quinone + nitrite + H2O</text>
        <dbReference type="Rhea" id="RHEA:56144"/>
        <dbReference type="ChEBI" id="CHEBI:15377"/>
        <dbReference type="ChEBI" id="CHEBI:16301"/>
        <dbReference type="ChEBI" id="CHEBI:17632"/>
        <dbReference type="ChEBI" id="CHEBI:24646"/>
        <dbReference type="ChEBI" id="CHEBI:132124"/>
        <dbReference type="EC" id="1.7.5.1"/>
    </reaction>
</comment>
<feature type="transmembrane region" description="Helical" evidence="17">
    <location>
        <begin position="130"/>
        <end position="149"/>
    </location>
</feature>
<keyword evidence="5 16" id="KW-0349">Heme</keyword>